<dbReference type="InterPro" id="IPR005502">
    <property type="entry name" value="Ribosyl_crysJ1"/>
</dbReference>
<dbReference type="InterPro" id="IPR036705">
    <property type="entry name" value="Ribosyl_crysJ1_sf"/>
</dbReference>
<dbReference type="SUPFAM" id="SSF101478">
    <property type="entry name" value="ADP-ribosylglycohydrolase"/>
    <property type="match status" value="1"/>
</dbReference>
<sequence>MPTTVEVDVTSRSNPIRCGTNHGVTDRLTPARASLMGLAVGDALGEALDTTGLDLPPAPWHWTDDTEMACSVVHVLATRGHLDAAALADSFVARYDEARNYGPGVDAMIREVSRRGVSLARLATETFGGDGSWGTGAAMRVAPLGAWYHDDPELAAREAVASAEVTHTHPEGVAGAVATAVAASLAAAGATAADLLDEVLHRTPTGKVYDGLRDAADLADASAGEAAATLGDGARRSAPDTVPLALWVAAQHLDDYAAAVRAAAPVADDVDTVCAIVGGIVAGRLGESAIPAQWRQACEPLPAWIRHHP</sequence>
<accession>A0ABT2JCW3</accession>
<dbReference type="PANTHER" id="PTHR16222">
    <property type="entry name" value="ADP-RIBOSYLGLYCOHYDROLASE"/>
    <property type="match status" value="1"/>
</dbReference>
<organism evidence="1 2">
    <name type="scientific">Actinophytocola gossypii</name>
    <dbReference type="NCBI Taxonomy" id="2812003"/>
    <lineage>
        <taxon>Bacteria</taxon>
        <taxon>Bacillati</taxon>
        <taxon>Actinomycetota</taxon>
        <taxon>Actinomycetes</taxon>
        <taxon>Pseudonocardiales</taxon>
        <taxon>Pseudonocardiaceae</taxon>
    </lineage>
</organism>
<name>A0ABT2JCW3_9PSEU</name>
<proteinExistence type="predicted"/>
<dbReference type="InterPro" id="IPR050792">
    <property type="entry name" value="ADP-ribosylglycohydrolase"/>
</dbReference>
<reference evidence="1 2" key="1">
    <citation type="submission" date="2021-02" db="EMBL/GenBank/DDBJ databases">
        <title>Actinophytocola xerophila sp. nov., isolated from soil of cotton cropping field.</title>
        <authorList>
            <person name="Huang R."/>
            <person name="Chen X."/>
            <person name="Ge X."/>
            <person name="Liu W."/>
        </authorList>
    </citation>
    <scope>NUCLEOTIDE SEQUENCE [LARGE SCALE GENOMIC DNA]</scope>
    <source>
        <strain evidence="1 2">S1-96</strain>
    </source>
</reference>
<dbReference type="Gene3D" id="1.10.4080.10">
    <property type="entry name" value="ADP-ribosylation/Crystallin J1"/>
    <property type="match status" value="1"/>
</dbReference>
<dbReference type="Proteomes" id="UP001156441">
    <property type="component" value="Unassembled WGS sequence"/>
</dbReference>
<evidence type="ECO:0000313" key="1">
    <source>
        <dbReference type="EMBL" id="MCT2585705.1"/>
    </source>
</evidence>
<dbReference type="EMBL" id="JAFFZE010000016">
    <property type="protein sequence ID" value="MCT2585705.1"/>
    <property type="molecule type" value="Genomic_DNA"/>
</dbReference>
<evidence type="ECO:0000313" key="2">
    <source>
        <dbReference type="Proteomes" id="UP001156441"/>
    </source>
</evidence>
<dbReference type="PANTHER" id="PTHR16222:SF12">
    <property type="entry name" value="ADP-RIBOSYLGLYCOHYDROLASE-RELATED"/>
    <property type="match status" value="1"/>
</dbReference>
<dbReference type="Pfam" id="PF03747">
    <property type="entry name" value="ADP_ribosyl_GH"/>
    <property type="match status" value="1"/>
</dbReference>
<keyword evidence="2" id="KW-1185">Reference proteome</keyword>
<protein>
    <submittedName>
        <fullName evidence="1">ADP-ribosylglycohydrolase family protein</fullName>
    </submittedName>
</protein>
<comment type="caution">
    <text evidence="1">The sequence shown here is derived from an EMBL/GenBank/DDBJ whole genome shotgun (WGS) entry which is preliminary data.</text>
</comment>
<gene>
    <name evidence="1" type="ORF">JT362_21535</name>
</gene>